<proteinExistence type="predicted"/>
<dbReference type="EMBL" id="JACEEZ010017359">
    <property type="protein sequence ID" value="KAG0717608.1"/>
    <property type="molecule type" value="Genomic_DNA"/>
</dbReference>
<comment type="caution">
    <text evidence="1">The sequence shown here is derived from an EMBL/GenBank/DDBJ whole genome shotgun (WGS) entry which is preliminary data.</text>
</comment>
<protein>
    <submittedName>
        <fullName evidence="1">Uncharacterized protein</fullName>
    </submittedName>
</protein>
<reference evidence="1" key="1">
    <citation type="submission" date="2020-07" db="EMBL/GenBank/DDBJ databases">
        <title>The High-quality genome of the commercially important snow crab, Chionoecetes opilio.</title>
        <authorList>
            <person name="Jeong J.-H."/>
            <person name="Ryu S."/>
        </authorList>
    </citation>
    <scope>NUCLEOTIDE SEQUENCE</scope>
    <source>
        <strain evidence="1">MADBK_172401_WGS</strain>
        <tissue evidence="1">Digestive gland</tissue>
    </source>
</reference>
<evidence type="ECO:0000313" key="1">
    <source>
        <dbReference type="EMBL" id="KAG0717608.1"/>
    </source>
</evidence>
<organism evidence="1 2">
    <name type="scientific">Chionoecetes opilio</name>
    <name type="common">Atlantic snow crab</name>
    <name type="synonym">Cancer opilio</name>
    <dbReference type="NCBI Taxonomy" id="41210"/>
    <lineage>
        <taxon>Eukaryota</taxon>
        <taxon>Metazoa</taxon>
        <taxon>Ecdysozoa</taxon>
        <taxon>Arthropoda</taxon>
        <taxon>Crustacea</taxon>
        <taxon>Multicrustacea</taxon>
        <taxon>Malacostraca</taxon>
        <taxon>Eumalacostraca</taxon>
        <taxon>Eucarida</taxon>
        <taxon>Decapoda</taxon>
        <taxon>Pleocyemata</taxon>
        <taxon>Brachyura</taxon>
        <taxon>Eubrachyura</taxon>
        <taxon>Majoidea</taxon>
        <taxon>Majidae</taxon>
        <taxon>Chionoecetes</taxon>
    </lineage>
</organism>
<keyword evidence="2" id="KW-1185">Reference proteome</keyword>
<name>A0A8J4XYN0_CHIOP</name>
<sequence>MPLTIASSPITPLSRKRPVPFFPQTYHRWRAGLVCALENGFQDVLRISGRARLKPRSFTEWVPFTLCLHTPEQRKGPRFHPAFSRHSATAGFSASKLEAVDALASTVYGELREGRNGLAGPSHRGKVGETEKFFIAPPWEVFFDIDLLQEGQASSSACSVSGGKELTRSPIFPTVFSAGNPRRPIDHGAFEDSFFRDRGRAGGWLRKPFWDPLGE</sequence>
<dbReference type="Proteomes" id="UP000770661">
    <property type="component" value="Unassembled WGS sequence"/>
</dbReference>
<dbReference type="AlphaFoldDB" id="A0A8J4XYN0"/>
<accession>A0A8J4XYN0</accession>
<gene>
    <name evidence="1" type="ORF">GWK47_007997</name>
</gene>
<evidence type="ECO:0000313" key="2">
    <source>
        <dbReference type="Proteomes" id="UP000770661"/>
    </source>
</evidence>